<dbReference type="InterPro" id="IPR021737">
    <property type="entry name" value="Phage_phiKZ_Orf197"/>
</dbReference>
<feature type="transmembrane region" description="Helical" evidence="1">
    <location>
        <begin position="9"/>
        <end position="29"/>
    </location>
</feature>
<evidence type="ECO:0000256" key="1">
    <source>
        <dbReference type="SAM" id="Phobius"/>
    </source>
</evidence>
<keyword evidence="1" id="KW-1133">Transmembrane helix</keyword>
<name>A0A0F8Z2D2_9ZZZZ</name>
<evidence type="ECO:0008006" key="3">
    <source>
        <dbReference type="Google" id="ProtNLM"/>
    </source>
</evidence>
<feature type="transmembrane region" description="Helical" evidence="1">
    <location>
        <begin position="80"/>
        <end position="104"/>
    </location>
</feature>
<protein>
    <recommendedName>
        <fullName evidence="3">DUF3307 domain-containing protein</fullName>
    </recommendedName>
</protein>
<dbReference type="Pfam" id="PF11750">
    <property type="entry name" value="DUF3307"/>
    <property type="match status" value="1"/>
</dbReference>
<reference evidence="2" key="1">
    <citation type="journal article" date="2015" name="Nature">
        <title>Complex archaea that bridge the gap between prokaryotes and eukaryotes.</title>
        <authorList>
            <person name="Spang A."/>
            <person name="Saw J.H."/>
            <person name="Jorgensen S.L."/>
            <person name="Zaremba-Niedzwiedzka K."/>
            <person name="Martijn J."/>
            <person name="Lind A.E."/>
            <person name="van Eijk R."/>
            <person name="Schleper C."/>
            <person name="Guy L."/>
            <person name="Ettema T.J."/>
        </authorList>
    </citation>
    <scope>NUCLEOTIDE SEQUENCE</scope>
</reference>
<dbReference type="EMBL" id="LAZR01053674">
    <property type="protein sequence ID" value="KKK80235.1"/>
    <property type="molecule type" value="Genomic_DNA"/>
</dbReference>
<keyword evidence="1" id="KW-0812">Transmembrane</keyword>
<accession>A0A0F8Z2D2</accession>
<feature type="transmembrane region" description="Helical" evidence="1">
    <location>
        <begin position="35"/>
        <end position="55"/>
    </location>
</feature>
<gene>
    <name evidence="2" type="ORF">LCGC14_2825530</name>
</gene>
<keyword evidence="1" id="KW-0472">Membrane</keyword>
<dbReference type="AlphaFoldDB" id="A0A0F8Z2D2"/>
<proteinExistence type="predicted"/>
<organism evidence="2">
    <name type="scientific">marine sediment metagenome</name>
    <dbReference type="NCBI Taxonomy" id="412755"/>
    <lineage>
        <taxon>unclassified sequences</taxon>
        <taxon>metagenomes</taxon>
        <taxon>ecological metagenomes</taxon>
    </lineage>
</organism>
<evidence type="ECO:0000313" key="2">
    <source>
        <dbReference type="EMBL" id="KKK80235.1"/>
    </source>
</evidence>
<comment type="caution">
    <text evidence="2">The sequence shown here is derived from an EMBL/GenBank/DDBJ whole genome shotgun (WGS) entry which is preliminary data.</text>
</comment>
<sequence length="105" mass="11618">MIARNKGKVLFESIGFHCLTAHAMIHAGLAGLAAALLGFPWVLPFLAVGVSHWLLDFCKSWRGFRTWHLTRGARKGPQECGLWGINIDQAFHVLVLVILALVMVQ</sequence>